<feature type="chain" id="PRO_5013025055" evidence="1">
    <location>
        <begin position="23"/>
        <end position="160"/>
    </location>
</feature>
<keyword evidence="3" id="KW-1185">Reference proteome</keyword>
<keyword evidence="1" id="KW-0732">Signal</keyword>
<sequence>MAARHRVSAFCLLALMAAPAAAQELAWSRDPATQCRFVAPRSLAGGPVFWTGACPAGQAEGPGMLRRRDGARPGDAFYGEMRGGVPRIGVVDTGGGYRVGAFRDGEIGEGDLDWQQRLDAFDAAVRAAKAVSAAYRAQGNLASARHYEGVARQLAMQNDG</sequence>
<dbReference type="OrthoDB" id="7159040at2"/>
<gene>
    <name evidence="2" type="ORF">BKE38_11645</name>
</gene>
<dbReference type="EMBL" id="MLCO01000095">
    <property type="protein sequence ID" value="ONG53582.1"/>
    <property type="molecule type" value="Genomic_DNA"/>
</dbReference>
<comment type="caution">
    <text evidence="2">The sequence shown here is derived from an EMBL/GenBank/DDBJ whole genome shotgun (WGS) entry which is preliminary data.</text>
</comment>
<organism evidence="2 3">
    <name type="scientific">Teichococcus deserti</name>
    <dbReference type="NCBI Taxonomy" id="1817963"/>
    <lineage>
        <taxon>Bacteria</taxon>
        <taxon>Pseudomonadati</taxon>
        <taxon>Pseudomonadota</taxon>
        <taxon>Alphaproteobacteria</taxon>
        <taxon>Acetobacterales</taxon>
        <taxon>Roseomonadaceae</taxon>
        <taxon>Roseomonas</taxon>
    </lineage>
</organism>
<evidence type="ECO:0000313" key="2">
    <source>
        <dbReference type="EMBL" id="ONG53582.1"/>
    </source>
</evidence>
<accession>A0A1V2H389</accession>
<evidence type="ECO:0000256" key="1">
    <source>
        <dbReference type="SAM" id="SignalP"/>
    </source>
</evidence>
<reference evidence="2 3" key="1">
    <citation type="submission" date="2016-10" db="EMBL/GenBank/DDBJ databases">
        <title>Draft Genome sequence of Roseomonas sp. strain M3.</title>
        <authorList>
            <person name="Subhash Y."/>
            <person name="Lee S."/>
        </authorList>
    </citation>
    <scope>NUCLEOTIDE SEQUENCE [LARGE SCALE GENOMIC DNA]</scope>
    <source>
        <strain evidence="2 3">M3</strain>
    </source>
</reference>
<name>A0A1V2H389_9PROT</name>
<feature type="signal peptide" evidence="1">
    <location>
        <begin position="1"/>
        <end position="22"/>
    </location>
</feature>
<evidence type="ECO:0000313" key="3">
    <source>
        <dbReference type="Proteomes" id="UP000188879"/>
    </source>
</evidence>
<dbReference type="AlphaFoldDB" id="A0A1V2H389"/>
<proteinExistence type="predicted"/>
<dbReference type="RefSeq" id="WP_076957525.1">
    <property type="nucleotide sequence ID" value="NZ_MLCO01000095.1"/>
</dbReference>
<protein>
    <submittedName>
        <fullName evidence="2">Uncharacterized protein</fullName>
    </submittedName>
</protein>
<dbReference type="Proteomes" id="UP000188879">
    <property type="component" value="Unassembled WGS sequence"/>
</dbReference>